<evidence type="ECO:0000256" key="1">
    <source>
        <dbReference type="SAM" id="SignalP"/>
    </source>
</evidence>
<dbReference type="RefSeq" id="WP_111612029.1">
    <property type="nucleotide sequence ID" value="NZ_QLLK01000007.1"/>
</dbReference>
<keyword evidence="4" id="KW-1185">Reference proteome</keyword>
<dbReference type="EMBL" id="QLLK01000007">
    <property type="protein sequence ID" value="RAI88391.1"/>
    <property type="molecule type" value="Genomic_DNA"/>
</dbReference>
<dbReference type="SUPFAM" id="SSF74653">
    <property type="entry name" value="TolA/TonB C-terminal domain"/>
    <property type="match status" value="1"/>
</dbReference>
<proteinExistence type="predicted"/>
<dbReference type="AlphaFoldDB" id="A0A327P9W7"/>
<dbReference type="Pfam" id="PF03544">
    <property type="entry name" value="TonB_C"/>
    <property type="match status" value="1"/>
</dbReference>
<keyword evidence="1" id="KW-0732">Signal</keyword>
<dbReference type="GO" id="GO:0055085">
    <property type="term" value="P:transmembrane transport"/>
    <property type="evidence" value="ECO:0007669"/>
    <property type="project" value="InterPro"/>
</dbReference>
<feature type="domain" description="TonB C-terminal" evidence="2">
    <location>
        <begin position="143"/>
        <end position="227"/>
    </location>
</feature>
<feature type="chain" id="PRO_5016283296" evidence="1">
    <location>
        <begin position="38"/>
        <end position="239"/>
    </location>
</feature>
<organism evidence="3 4">
    <name type="scientific">Algoriphagus yeomjeoni</name>
    <dbReference type="NCBI Taxonomy" id="291403"/>
    <lineage>
        <taxon>Bacteria</taxon>
        <taxon>Pseudomonadati</taxon>
        <taxon>Bacteroidota</taxon>
        <taxon>Cytophagia</taxon>
        <taxon>Cytophagales</taxon>
        <taxon>Cyclobacteriaceae</taxon>
        <taxon>Algoriphagus</taxon>
    </lineage>
</organism>
<dbReference type="InterPro" id="IPR037682">
    <property type="entry name" value="TonB_C"/>
</dbReference>
<evidence type="ECO:0000313" key="4">
    <source>
        <dbReference type="Proteomes" id="UP000249610"/>
    </source>
</evidence>
<dbReference type="Proteomes" id="UP000249610">
    <property type="component" value="Unassembled WGS sequence"/>
</dbReference>
<evidence type="ECO:0000313" key="3">
    <source>
        <dbReference type="EMBL" id="RAI88391.1"/>
    </source>
</evidence>
<dbReference type="OrthoDB" id="837968at2"/>
<evidence type="ECO:0000259" key="2">
    <source>
        <dbReference type="Pfam" id="PF03544"/>
    </source>
</evidence>
<dbReference type="Gene3D" id="3.30.1150.10">
    <property type="match status" value="1"/>
</dbReference>
<gene>
    <name evidence="3" type="ORF">LV83_02691</name>
</gene>
<feature type="signal peptide" evidence="1">
    <location>
        <begin position="1"/>
        <end position="37"/>
    </location>
</feature>
<comment type="caution">
    <text evidence="3">The sequence shown here is derived from an EMBL/GenBank/DDBJ whole genome shotgun (WGS) entry which is preliminary data.</text>
</comment>
<sequence>MSTQNFMSILTRKKQIIKPITLTLSMLFALVMFSAQAQDYLLTSSEIEILQDQDMEYMKQIHEITKDYPAFSYNYTIEDGEVKDVTVTGIDNFNDKKRLEVVLFDLKSNKNMLKNQPNRVGVFYSVDQPAKYNGDLTEDLLSNLKYPSEAKDWGLEGTIYVKFVVEDDGEINFASTSSNVDTSVDMYLDDLQEQAVSAVKATSGNWTPAKVEGVEVSSLEIVPVTFDFKKNPTLPALIR</sequence>
<accession>A0A327P9W7</accession>
<name>A0A327P9W7_9BACT</name>
<reference evidence="3 4" key="1">
    <citation type="submission" date="2018-06" db="EMBL/GenBank/DDBJ databases">
        <title>Genomic Encyclopedia of Archaeal and Bacterial Type Strains, Phase II (KMG-II): from individual species to whole genera.</title>
        <authorList>
            <person name="Goeker M."/>
        </authorList>
    </citation>
    <scope>NUCLEOTIDE SEQUENCE [LARGE SCALE GENOMIC DNA]</scope>
    <source>
        <strain evidence="3 4">DSM 23446</strain>
    </source>
</reference>
<protein>
    <submittedName>
        <fullName evidence="3">TonB-like protein</fullName>
    </submittedName>
</protein>